<feature type="non-terminal residue" evidence="1">
    <location>
        <position position="1"/>
    </location>
</feature>
<gene>
    <name evidence="1" type="ORF">GMARGA_LOCUS39080</name>
</gene>
<dbReference type="Proteomes" id="UP000789901">
    <property type="component" value="Unassembled WGS sequence"/>
</dbReference>
<protein>
    <submittedName>
        <fullName evidence="1">45991_t:CDS:1</fullName>
    </submittedName>
</protein>
<name>A0ABN7X861_GIGMA</name>
<proteinExistence type="predicted"/>
<evidence type="ECO:0000313" key="1">
    <source>
        <dbReference type="EMBL" id="CAG8848227.1"/>
    </source>
</evidence>
<dbReference type="EMBL" id="CAJVQB010091154">
    <property type="protein sequence ID" value="CAG8848227.1"/>
    <property type="molecule type" value="Genomic_DNA"/>
</dbReference>
<evidence type="ECO:0000313" key="2">
    <source>
        <dbReference type="Proteomes" id="UP000789901"/>
    </source>
</evidence>
<reference evidence="1 2" key="1">
    <citation type="submission" date="2021-06" db="EMBL/GenBank/DDBJ databases">
        <authorList>
            <person name="Kallberg Y."/>
            <person name="Tangrot J."/>
            <person name="Rosling A."/>
        </authorList>
    </citation>
    <scope>NUCLEOTIDE SEQUENCE [LARGE SCALE GENOMIC DNA]</scope>
    <source>
        <strain evidence="1 2">120-4 pot B 10/14</strain>
    </source>
</reference>
<accession>A0ABN7X861</accession>
<keyword evidence="2" id="KW-1185">Reference proteome</keyword>
<sequence length="59" mass="6836">KVKGGRPRMLIWDDFIEGEDDGHGHFEAICAYCDKKKWQHSKLSTIKHIIALLQRASTR</sequence>
<comment type="caution">
    <text evidence="1">The sequence shown here is derived from an EMBL/GenBank/DDBJ whole genome shotgun (WGS) entry which is preliminary data.</text>
</comment>
<organism evidence="1 2">
    <name type="scientific">Gigaspora margarita</name>
    <dbReference type="NCBI Taxonomy" id="4874"/>
    <lineage>
        <taxon>Eukaryota</taxon>
        <taxon>Fungi</taxon>
        <taxon>Fungi incertae sedis</taxon>
        <taxon>Mucoromycota</taxon>
        <taxon>Glomeromycotina</taxon>
        <taxon>Glomeromycetes</taxon>
        <taxon>Diversisporales</taxon>
        <taxon>Gigasporaceae</taxon>
        <taxon>Gigaspora</taxon>
    </lineage>
</organism>